<keyword evidence="3" id="KW-1185">Reference proteome</keyword>
<keyword evidence="1" id="KW-0812">Transmembrane</keyword>
<dbReference type="EMBL" id="BEYU01000507">
    <property type="protein sequence ID" value="GBG35240.1"/>
    <property type="molecule type" value="Genomic_DNA"/>
</dbReference>
<feature type="non-terminal residue" evidence="2">
    <location>
        <position position="1"/>
    </location>
</feature>
<protein>
    <submittedName>
        <fullName evidence="2">Uncharacterized protein</fullName>
    </submittedName>
</protein>
<sequence>LDAIADDQVALSQGVVRDVDANVVQLTSAASTGPGVSTWLFTPQAQNVGAGFVATFSFRVVDEAPIEGLAFVATRRPDGLDDIPTSTGSGLGYRFMTHTVAVAIDMCADRGDGDACEDQEIRLHYPDSPDGSNADMAGTKRVYDGVQRSLRYSNEVHTVSIEYLQRPDWIEVYLDDSLYLRKTGFDLEEVLGGRNAYIGLMSATGDVPATLEILNFTLETIEVEPSQTDAGTLTPDAETLDVVGDGEDAAGFTIQTRDLCGNVVQNGGYADYMKAWYVPVRTLDSVLDLNETRRVLEDSVDNETEWILYPDERVEATIVDNEDGSYTALLSSSDVDVYALYACFGPDCAYNWTSMEAMESSSFYSHVDFAVRVNALTPSPTRSPVDFVASANDDSNVLLYSAVGGGVAGFFLMLSMVLLF</sequence>
<keyword evidence="1" id="KW-1133">Transmembrane helix</keyword>
<keyword evidence="1" id="KW-0472">Membrane</keyword>
<proteinExistence type="predicted"/>
<feature type="non-terminal residue" evidence="2">
    <location>
        <position position="420"/>
    </location>
</feature>
<dbReference type="SUPFAM" id="SSF49899">
    <property type="entry name" value="Concanavalin A-like lectins/glucanases"/>
    <property type="match status" value="1"/>
</dbReference>
<dbReference type="AlphaFoldDB" id="A0A2R5GWN4"/>
<organism evidence="2 3">
    <name type="scientific">Hondaea fermentalgiana</name>
    <dbReference type="NCBI Taxonomy" id="2315210"/>
    <lineage>
        <taxon>Eukaryota</taxon>
        <taxon>Sar</taxon>
        <taxon>Stramenopiles</taxon>
        <taxon>Bigyra</taxon>
        <taxon>Labyrinthulomycetes</taxon>
        <taxon>Thraustochytrida</taxon>
        <taxon>Thraustochytriidae</taxon>
        <taxon>Hondaea</taxon>
    </lineage>
</organism>
<accession>A0A2R5GWN4</accession>
<dbReference type="Gene3D" id="2.60.120.200">
    <property type="match status" value="1"/>
</dbReference>
<evidence type="ECO:0000313" key="3">
    <source>
        <dbReference type="Proteomes" id="UP000241890"/>
    </source>
</evidence>
<reference evidence="2 3" key="1">
    <citation type="submission" date="2017-12" db="EMBL/GenBank/DDBJ databases">
        <title>Sequencing, de novo assembly and annotation of complete genome of a new Thraustochytrid species, strain FCC1311.</title>
        <authorList>
            <person name="Sedici K."/>
            <person name="Godart F."/>
            <person name="Aiese Cigliano R."/>
            <person name="Sanseverino W."/>
            <person name="Barakat M."/>
            <person name="Ortet P."/>
            <person name="Marechal E."/>
            <person name="Cagnac O."/>
            <person name="Amato A."/>
        </authorList>
    </citation>
    <scope>NUCLEOTIDE SEQUENCE [LARGE SCALE GENOMIC DNA]</scope>
</reference>
<evidence type="ECO:0000256" key="1">
    <source>
        <dbReference type="SAM" id="Phobius"/>
    </source>
</evidence>
<dbReference type="InterPro" id="IPR013320">
    <property type="entry name" value="ConA-like_dom_sf"/>
</dbReference>
<name>A0A2R5GWN4_9STRA</name>
<evidence type="ECO:0000313" key="2">
    <source>
        <dbReference type="EMBL" id="GBG35240.1"/>
    </source>
</evidence>
<dbReference type="InParanoid" id="A0A2R5GWN4"/>
<gene>
    <name evidence="2" type="ORF">FCC1311_114632</name>
</gene>
<dbReference type="Proteomes" id="UP000241890">
    <property type="component" value="Unassembled WGS sequence"/>
</dbReference>
<feature type="transmembrane region" description="Helical" evidence="1">
    <location>
        <begin position="397"/>
        <end position="419"/>
    </location>
</feature>
<comment type="caution">
    <text evidence="2">The sequence shown here is derived from an EMBL/GenBank/DDBJ whole genome shotgun (WGS) entry which is preliminary data.</text>
</comment>